<sequence length="80" mass="8536">MATPATSHTHPGVPWLPLLRRAWLLPRRAAMSTASPDAYIFSGALTPRRSRPLASTWRAAQARVSLALRSAASSTSTGVP</sequence>
<keyword evidence="2" id="KW-1185">Reference proteome</keyword>
<reference evidence="1 2" key="1">
    <citation type="journal article" date="2020" name="Microb. Genom.">
        <title>Genetic diversity of clinical and environmental Mucorales isolates obtained from an investigation of mucormycosis cases among solid organ transplant recipients.</title>
        <authorList>
            <person name="Nguyen M.H."/>
            <person name="Kaul D."/>
            <person name="Muto C."/>
            <person name="Cheng S.J."/>
            <person name="Richter R.A."/>
            <person name="Bruno V.M."/>
            <person name="Liu G."/>
            <person name="Beyhan S."/>
            <person name="Sundermann A.J."/>
            <person name="Mounaud S."/>
            <person name="Pasculle A.W."/>
            <person name="Nierman W.C."/>
            <person name="Driscoll E."/>
            <person name="Cumbie R."/>
            <person name="Clancy C.J."/>
            <person name="Dupont C.L."/>
        </authorList>
    </citation>
    <scope>NUCLEOTIDE SEQUENCE [LARGE SCALE GENOMIC DNA]</scope>
    <source>
        <strain evidence="1 2">GL24</strain>
    </source>
</reference>
<gene>
    <name evidence="1" type="ORF">G6F50_017343</name>
</gene>
<protein>
    <submittedName>
        <fullName evidence="1">Uncharacterized protein</fullName>
    </submittedName>
</protein>
<dbReference type="Proteomes" id="UP000740926">
    <property type="component" value="Unassembled WGS sequence"/>
</dbReference>
<evidence type="ECO:0000313" key="1">
    <source>
        <dbReference type="EMBL" id="KAG1530397.1"/>
    </source>
</evidence>
<dbReference type="EMBL" id="JAANIU010012550">
    <property type="protein sequence ID" value="KAG1530397.1"/>
    <property type="molecule type" value="Genomic_DNA"/>
</dbReference>
<organism evidence="1 2">
    <name type="scientific">Rhizopus delemar</name>
    <dbReference type="NCBI Taxonomy" id="936053"/>
    <lineage>
        <taxon>Eukaryota</taxon>
        <taxon>Fungi</taxon>
        <taxon>Fungi incertae sedis</taxon>
        <taxon>Mucoromycota</taxon>
        <taxon>Mucoromycotina</taxon>
        <taxon>Mucoromycetes</taxon>
        <taxon>Mucorales</taxon>
        <taxon>Mucorineae</taxon>
        <taxon>Rhizopodaceae</taxon>
        <taxon>Rhizopus</taxon>
    </lineage>
</organism>
<comment type="caution">
    <text evidence="1">The sequence shown here is derived from an EMBL/GenBank/DDBJ whole genome shotgun (WGS) entry which is preliminary data.</text>
</comment>
<accession>A0A9P6XQW4</accession>
<dbReference type="AlphaFoldDB" id="A0A9P6XQW4"/>
<name>A0A9P6XQW4_9FUNG</name>
<evidence type="ECO:0000313" key="2">
    <source>
        <dbReference type="Proteomes" id="UP000740926"/>
    </source>
</evidence>
<proteinExistence type="predicted"/>